<dbReference type="PROSITE" id="PS00107">
    <property type="entry name" value="PROTEIN_KINASE_ATP"/>
    <property type="match status" value="1"/>
</dbReference>
<gene>
    <name evidence="10" type="primary">HIPK1_1</name>
    <name evidence="10" type="ORF">EYF80_023227</name>
</gene>
<keyword evidence="5 10" id="KW-0418">Kinase</keyword>
<evidence type="ECO:0000256" key="3">
    <source>
        <dbReference type="ARBA" id="ARBA00022679"/>
    </source>
</evidence>
<evidence type="ECO:0000256" key="2">
    <source>
        <dbReference type="ARBA" id="ARBA00022527"/>
    </source>
</evidence>
<reference evidence="10 11" key="1">
    <citation type="submission" date="2019-03" db="EMBL/GenBank/DDBJ databases">
        <title>First draft genome of Liparis tanakae, snailfish: a comprehensive survey of snailfish specific genes.</title>
        <authorList>
            <person name="Kim W."/>
            <person name="Song I."/>
            <person name="Jeong J.-H."/>
            <person name="Kim D."/>
            <person name="Kim S."/>
            <person name="Ryu S."/>
            <person name="Song J.Y."/>
            <person name="Lee S.K."/>
        </authorList>
    </citation>
    <scope>NUCLEOTIDE SEQUENCE [LARGE SCALE GENOMIC DNA]</scope>
    <source>
        <tissue evidence="10">Muscle</tissue>
    </source>
</reference>
<dbReference type="GO" id="GO:0004674">
    <property type="term" value="F:protein serine/threonine kinase activity"/>
    <property type="evidence" value="ECO:0007669"/>
    <property type="project" value="UniProtKB-KW"/>
</dbReference>
<evidence type="ECO:0000313" key="10">
    <source>
        <dbReference type="EMBL" id="TNN66541.1"/>
    </source>
</evidence>
<keyword evidence="2" id="KW-0723">Serine/threonine-protein kinase</keyword>
<dbReference type="Gene3D" id="1.10.510.10">
    <property type="entry name" value="Transferase(Phosphotransferase) domain 1"/>
    <property type="match status" value="1"/>
</dbReference>
<evidence type="ECO:0000256" key="7">
    <source>
        <dbReference type="ARBA" id="ARBA00037966"/>
    </source>
</evidence>
<keyword evidence="10" id="KW-0371">Homeobox</keyword>
<dbReference type="Proteomes" id="UP000314294">
    <property type="component" value="Unassembled WGS sequence"/>
</dbReference>
<dbReference type="GO" id="GO:0003677">
    <property type="term" value="F:DNA binding"/>
    <property type="evidence" value="ECO:0007669"/>
    <property type="project" value="UniProtKB-KW"/>
</dbReference>
<dbReference type="PANTHER" id="PTHR45646">
    <property type="entry name" value="SERINE/THREONINE-PROTEIN KINASE DOA-RELATED"/>
    <property type="match status" value="1"/>
</dbReference>
<comment type="caution">
    <text evidence="10">The sequence shown here is derived from an EMBL/GenBank/DDBJ whole genome shotgun (WGS) entry which is preliminary data.</text>
</comment>
<feature type="binding site" evidence="8">
    <location>
        <position position="62"/>
    </location>
    <ligand>
        <name>ATP</name>
        <dbReference type="ChEBI" id="CHEBI:30616"/>
    </ligand>
</feature>
<proteinExistence type="inferred from homology"/>
<dbReference type="SUPFAM" id="SSF56112">
    <property type="entry name" value="Protein kinase-like (PK-like)"/>
    <property type="match status" value="1"/>
</dbReference>
<protein>
    <recommendedName>
        <fullName evidence="1">dual-specificity kinase</fullName>
        <ecNumber evidence="1">2.7.12.1</ecNumber>
    </recommendedName>
</protein>
<dbReference type="InterPro" id="IPR000719">
    <property type="entry name" value="Prot_kinase_dom"/>
</dbReference>
<accession>A0A4Z2HLY4</accession>
<keyword evidence="6 8" id="KW-0067">ATP-binding</keyword>
<dbReference type="InterPro" id="IPR017441">
    <property type="entry name" value="Protein_kinase_ATP_BS"/>
</dbReference>
<evidence type="ECO:0000259" key="9">
    <source>
        <dbReference type="PROSITE" id="PS50011"/>
    </source>
</evidence>
<keyword evidence="11" id="KW-1185">Reference proteome</keyword>
<keyword evidence="10" id="KW-0238">DNA-binding</keyword>
<dbReference type="GO" id="GO:0005634">
    <property type="term" value="C:nucleus"/>
    <property type="evidence" value="ECO:0007669"/>
    <property type="project" value="TreeGrafter"/>
</dbReference>
<dbReference type="Gene3D" id="3.30.200.20">
    <property type="entry name" value="Phosphorylase Kinase, domain 1"/>
    <property type="match status" value="1"/>
</dbReference>
<dbReference type="EC" id="2.7.12.1" evidence="1"/>
<evidence type="ECO:0000256" key="1">
    <source>
        <dbReference type="ARBA" id="ARBA00013203"/>
    </source>
</evidence>
<dbReference type="PROSITE" id="PS50011">
    <property type="entry name" value="PROTEIN_KINASE_DOM"/>
    <property type="match status" value="1"/>
</dbReference>
<dbReference type="OrthoDB" id="437530at2759"/>
<comment type="similarity">
    <text evidence="7">Belongs to the protein kinase superfamily. CMGC Ser/Thr protein kinase family. Lammer subfamily.</text>
</comment>
<sequence>MCHLWWLKPWLKPHPIRTGCSLETCSVSGTSSYLVEYVLGQGTFGTVAKCRNIADNKTVAIKMMPNHGSLVERAGAEVNVLFQLLYSDKSNRVQWCQVFTCKQHICLEFEHLDKSLYDFMEERSFQPLLLREIRLIVKQVRFSCGP</sequence>
<dbReference type="Pfam" id="PF00069">
    <property type="entry name" value="Pkinase"/>
    <property type="match status" value="1"/>
</dbReference>
<organism evidence="10 11">
    <name type="scientific">Liparis tanakae</name>
    <name type="common">Tanaka's snailfish</name>
    <dbReference type="NCBI Taxonomy" id="230148"/>
    <lineage>
        <taxon>Eukaryota</taxon>
        <taxon>Metazoa</taxon>
        <taxon>Chordata</taxon>
        <taxon>Craniata</taxon>
        <taxon>Vertebrata</taxon>
        <taxon>Euteleostomi</taxon>
        <taxon>Actinopterygii</taxon>
        <taxon>Neopterygii</taxon>
        <taxon>Teleostei</taxon>
        <taxon>Neoteleostei</taxon>
        <taxon>Acanthomorphata</taxon>
        <taxon>Eupercaria</taxon>
        <taxon>Perciformes</taxon>
        <taxon>Cottioidei</taxon>
        <taxon>Cottales</taxon>
        <taxon>Liparidae</taxon>
        <taxon>Liparis</taxon>
    </lineage>
</organism>
<evidence type="ECO:0000256" key="8">
    <source>
        <dbReference type="PROSITE-ProRule" id="PRU10141"/>
    </source>
</evidence>
<dbReference type="GO" id="GO:0005524">
    <property type="term" value="F:ATP binding"/>
    <property type="evidence" value="ECO:0007669"/>
    <property type="project" value="UniProtKB-UniRule"/>
</dbReference>
<evidence type="ECO:0000256" key="6">
    <source>
        <dbReference type="ARBA" id="ARBA00022840"/>
    </source>
</evidence>
<feature type="domain" description="Protein kinase" evidence="9">
    <location>
        <begin position="33"/>
        <end position="146"/>
    </location>
</feature>
<dbReference type="PANTHER" id="PTHR45646:SF11">
    <property type="entry name" value="SERINE_THREONINE-PROTEIN KINASE DOA"/>
    <property type="match status" value="1"/>
</dbReference>
<name>A0A4Z2HLY4_9TELE</name>
<keyword evidence="3" id="KW-0808">Transferase</keyword>
<evidence type="ECO:0000256" key="4">
    <source>
        <dbReference type="ARBA" id="ARBA00022741"/>
    </source>
</evidence>
<evidence type="ECO:0000256" key="5">
    <source>
        <dbReference type="ARBA" id="ARBA00022777"/>
    </source>
</evidence>
<evidence type="ECO:0000313" key="11">
    <source>
        <dbReference type="Proteomes" id="UP000314294"/>
    </source>
</evidence>
<dbReference type="InterPro" id="IPR051175">
    <property type="entry name" value="CLK_kinases"/>
</dbReference>
<dbReference type="EMBL" id="SRLO01000217">
    <property type="protein sequence ID" value="TNN66541.1"/>
    <property type="molecule type" value="Genomic_DNA"/>
</dbReference>
<keyword evidence="4 8" id="KW-0547">Nucleotide-binding</keyword>
<dbReference type="AlphaFoldDB" id="A0A4Z2HLY4"/>
<dbReference type="InterPro" id="IPR011009">
    <property type="entry name" value="Kinase-like_dom_sf"/>
</dbReference>
<dbReference type="GO" id="GO:0004712">
    <property type="term" value="F:protein serine/threonine/tyrosine kinase activity"/>
    <property type="evidence" value="ECO:0007669"/>
    <property type="project" value="UniProtKB-EC"/>
</dbReference>